<sequence length="145" mass="17209">MTFGYVRRSRSVDFYNGTQEKYLSRWSRENTPMDCVDRYCHNVRRSFTPVRDIAGYETIRNDRRSRSVDSYRSPLAIVTAPYHANINYYQENQPPTMLAPEAKLRTERRSYSGYNYVAGEHSFNLSAKPWSQSNYRFLRVSHISR</sequence>
<evidence type="ECO:0000313" key="2">
    <source>
        <dbReference type="WBParaSite" id="scaffold6814_cov257.g11301"/>
    </source>
</evidence>
<proteinExistence type="predicted"/>
<dbReference type="Proteomes" id="UP000887561">
    <property type="component" value="Unplaced"/>
</dbReference>
<reference evidence="2" key="1">
    <citation type="submission" date="2022-11" db="UniProtKB">
        <authorList>
            <consortium name="WormBaseParasite"/>
        </authorList>
    </citation>
    <scope>IDENTIFICATION</scope>
</reference>
<name>A0A915N4C4_MELJA</name>
<evidence type="ECO:0000313" key="1">
    <source>
        <dbReference type="Proteomes" id="UP000887561"/>
    </source>
</evidence>
<dbReference type="AlphaFoldDB" id="A0A915N4C4"/>
<accession>A0A915N4C4</accession>
<keyword evidence="1" id="KW-1185">Reference proteome</keyword>
<organism evidence="1 2">
    <name type="scientific">Meloidogyne javanica</name>
    <name type="common">Root-knot nematode worm</name>
    <dbReference type="NCBI Taxonomy" id="6303"/>
    <lineage>
        <taxon>Eukaryota</taxon>
        <taxon>Metazoa</taxon>
        <taxon>Ecdysozoa</taxon>
        <taxon>Nematoda</taxon>
        <taxon>Chromadorea</taxon>
        <taxon>Rhabditida</taxon>
        <taxon>Tylenchina</taxon>
        <taxon>Tylenchomorpha</taxon>
        <taxon>Tylenchoidea</taxon>
        <taxon>Meloidogynidae</taxon>
        <taxon>Meloidogyninae</taxon>
        <taxon>Meloidogyne</taxon>
        <taxon>Meloidogyne incognita group</taxon>
    </lineage>
</organism>
<protein>
    <submittedName>
        <fullName evidence="2">Uncharacterized protein</fullName>
    </submittedName>
</protein>
<dbReference type="WBParaSite" id="scaffold6814_cov257.g11301">
    <property type="protein sequence ID" value="scaffold6814_cov257.g11301"/>
    <property type="gene ID" value="scaffold6814_cov257.g11301"/>
</dbReference>